<accession>A0A1C7NGB5</accession>
<reference evidence="1 2" key="1">
    <citation type="submission" date="2016-03" db="EMBL/GenBank/DDBJ databases">
        <title>Choanephora cucurbitarum.</title>
        <authorList>
            <person name="Min B."/>
            <person name="Park H."/>
            <person name="Park J.-H."/>
            <person name="Shin H.-D."/>
            <person name="Choi I.-G."/>
        </authorList>
    </citation>
    <scope>NUCLEOTIDE SEQUENCE [LARGE SCALE GENOMIC DNA]</scope>
    <source>
        <strain evidence="1 2">KUS-F28377</strain>
    </source>
</reference>
<sequence>MLSFDLYKVLGTVPFIYIADNFTQTSPVAKKEKEGKEKMSTFTSFKDTVAARFKSVEFKIRYVRYGPQF</sequence>
<dbReference type="InParanoid" id="A0A1C7NGB5"/>
<protein>
    <submittedName>
        <fullName evidence="1">Uncharacterized protein</fullName>
    </submittedName>
</protein>
<proteinExistence type="predicted"/>
<comment type="caution">
    <text evidence="1">The sequence shown here is derived from an EMBL/GenBank/DDBJ whole genome shotgun (WGS) entry which is preliminary data.</text>
</comment>
<gene>
    <name evidence="1" type="ORF">A0J61_04164</name>
</gene>
<evidence type="ECO:0000313" key="2">
    <source>
        <dbReference type="Proteomes" id="UP000093000"/>
    </source>
</evidence>
<dbReference type="AlphaFoldDB" id="A0A1C7NGB5"/>
<organism evidence="1 2">
    <name type="scientific">Choanephora cucurbitarum</name>
    <dbReference type="NCBI Taxonomy" id="101091"/>
    <lineage>
        <taxon>Eukaryota</taxon>
        <taxon>Fungi</taxon>
        <taxon>Fungi incertae sedis</taxon>
        <taxon>Mucoromycota</taxon>
        <taxon>Mucoromycotina</taxon>
        <taxon>Mucoromycetes</taxon>
        <taxon>Mucorales</taxon>
        <taxon>Mucorineae</taxon>
        <taxon>Choanephoraceae</taxon>
        <taxon>Choanephoroideae</taxon>
        <taxon>Choanephora</taxon>
    </lineage>
</organism>
<keyword evidence="2" id="KW-1185">Reference proteome</keyword>
<name>A0A1C7NGB5_9FUNG</name>
<evidence type="ECO:0000313" key="1">
    <source>
        <dbReference type="EMBL" id="OBZ87789.1"/>
    </source>
</evidence>
<dbReference type="Proteomes" id="UP000093000">
    <property type="component" value="Unassembled WGS sequence"/>
</dbReference>
<dbReference type="EMBL" id="LUGH01000197">
    <property type="protein sequence ID" value="OBZ87789.1"/>
    <property type="molecule type" value="Genomic_DNA"/>
</dbReference>